<evidence type="ECO:0000313" key="10">
    <source>
        <dbReference type="Proteomes" id="UP000007093"/>
    </source>
</evidence>
<dbReference type="InterPro" id="IPR036237">
    <property type="entry name" value="Xyl_isomerase-like_sf"/>
</dbReference>
<evidence type="ECO:0000256" key="7">
    <source>
        <dbReference type="HAMAP-Rule" id="MF_00152"/>
    </source>
</evidence>
<dbReference type="GO" id="GO:0008270">
    <property type="term" value="F:zinc ion binding"/>
    <property type="evidence" value="ECO:0007669"/>
    <property type="project" value="UniProtKB-UniRule"/>
</dbReference>
<dbReference type="InterPro" id="IPR018246">
    <property type="entry name" value="AP_endonuc_F2_Zn_BS"/>
</dbReference>
<feature type="binding site" evidence="7">
    <location>
        <position position="256"/>
    </location>
    <ligand>
        <name>Zn(2+)</name>
        <dbReference type="ChEBI" id="CHEBI:29105"/>
        <label>3</label>
    </ligand>
</feature>
<comment type="function">
    <text evidence="7">Endonuclease IV plays a role in DNA repair. It cleaves phosphodiester bonds at apurinic or apyrimidinic (AP) sites, generating a 3'-hydroxyl group and a 5'-terminal sugar phosphate.</text>
</comment>
<dbReference type="eggNOG" id="COG0648">
    <property type="taxonomic scope" value="Bacteria"/>
</dbReference>
<dbReference type="STRING" id="568816.Acin_1706"/>
<dbReference type="HAMAP" id="MF_00152">
    <property type="entry name" value="Nfo"/>
    <property type="match status" value="1"/>
</dbReference>
<comment type="similarity">
    <text evidence="1 7">Belongs to the AP endonuclease 2 family.</text>
</comment>
<dbReference type="Gene3D" id="3.20.20.150">
    <property type="entry name" value="Divalent-metal-dependent TIM barrel enzymes"/>
    <property type="match status" value="1"/>
</dbReference>
<feature type="binding site" evidence="7">
    <location>
        <position position="172"/>
    </location>
    <ligand>
        <name>Zn(2+)</name>
        <dbReference type="ChEBI" id="CHEBI:29105"/>
        <label>2</label>
    </ligand>
</feature>
<dbReference type="EC" id="3.1.21.2" evidence="7"/>
<keyword evidence="4 7" id="KW-0378">Hydrolase</keyword>
<dbReference type="InterPro" id="IPR013022">
    <property type="entry name" value="Xyl_isomerase-like_TIM-brl"/>
</dbReference>
<dbReference type="EMBL" id="CP003058">
    <property type="protein sequence ID" value="AEQ22920.1"/>
    <property type="molecule type" value="Genomic_DNA"/>
</dbReference>
<accession>G4Q3B4</accession>
<dbReference type="PANTHER" id="PTHR21445">
    <property type="entry name" value="ENDONUCLEASE IV ENDODEOXYRIBONUCLEASE IV"/>
    <property type="match status" value="1"/>
</dbReference>
<name>G4Q3B4_ACIIR</name>
<dbReference type="SUPFAM" id="SSF51658">
    <property type="entry name" value="Xylose isomerase-like"/>
    <property type="match status" value="1"/>
</dbReference>
<dbReference type="PATRIC" id="fig|568816.4.peg.1656"/>
<evidence type="ECO:0000256" key="5">
    <source>
        <dbReference type="ARBA" id="ARBA00022833"/>
    </source>
</evidence>
<dbReference type="GO" id="GO:0006284">
    <property type="term" value="P:base-excision repair"/>
    <property type="evidence" value="ECO:0007669"/>
    <property type="project" value="TreeGrafter"/>
</dbReference>
<dbReference type="SMART" id="SM00518">
    <property type="entry name" value="AP2Ec"/>
    <property type="match status" value="1"/>
</dbReference>
<dbReference type="PROSITE" id="PS00730">
    <property type="entry name" value="AP_NUCLEASE_F2_2"/>
    <property type="match status" value="1"/>
</dbReference>
<dbReference type="GO" id="GO:0003677">
    <property type="term" value="F:DNA binding"/>
    <property type="evidence" value="ECO:0007669"/>
    <property type="project" value="InterPro"/>
</dbReference>
<keyword evidence="6 7" id="KW-0234">DNA repair</keyword>
<dbReference type="GO" id="GO:0003906">
    <property type="term" value="F:DNA-(apurinic or apyrimidinic site) endonuclease activity"/>
    <property type="evidence" value="ECO:0007669"/>
    <property type="project" value="TreeGrafter"/>
</dbReference>
<evidence type="ECO:0000256" key="1">
    <source>
        <dbReference type="ARBA" id="ARBA00005340"/>
    </source>
</evidence>
<dbReference type="HOGENOM" id="CLU_025885_4_1_9"/>
<evidence type="ECO:0000256" key="2">
    <source>
        <dbReference type="ARBA" id="ARBA00022723"/>
    </source>
</evidence>
<evidence type="ECO:0000313" key="9">
    <source>
        <dbReference type="EMBL" id="AEQ22920.1"/>
    </source>
</evidence>
<feature type="binding site" evidence="7">
    <location>
        <position position="209"/>
    </location>
    <ligand>
        <name>Zn(2+)</name>
        <dbReference type="ChEBI" id="CHEBI:29105"/>
        <label>3</label>
    </ligand>
</feature>
<dbReference type="FunCoup" id="G4Q3B4">
    <property type="interactions" value="130"/>
</dbReference>
<reference evidence="9 10" key="1">
    <citation type="journal article" date="2011" name="J. Bacteriol.">
        <title>Complete genome sequence of Acidaminococcus intestini RYC-MR95, a Gram-negative bacterium from the phylum Firmicutes.</title>
        <authorList>
            <person name="D'Auria G."/>
            <person name="Galan J.C."/>
            <person name="Rodriguez-Alcayna M."/>
            <person name="Moya A."/>
            <person name="Baquero F."/>
            <person name="Latorre A."/>
        </authorList>
    </citation>
    <scope>NUCLEOTIDE SEQUENCE [LARGE SCALE GENOMIC DNA]</scope>
    <source>
        <strain evidence="9 10">RyC-MR95</strain>
    </source>
</reference>
<dbReference type="NCBIfam" id="TIGR00587">
    <property type="entry name" value="nfo"/>
    <property type="match status" value="1"/>
</dbReference>
<keyword evidence="7" id="KW-0540">Nuclease</keyword>
<feature type="binding site" evidence="7">
    <location>
        <position position="137"/>
    </location>
    <ligand>
        <name>Zn(2+)</name>
        <dbReference type="ChEBI" id="CHEBI:29105"/>
        <label>1</label>
    </ligand>
</feature>
<keyword evidence="10" id="KW-1185">Reference proteome</keyword>
<dbReference type="InterPro" id="IPR001719">
    <property type="entry name" value="AP_endonuc_2"/>
</dbReference>
<feature type="binding site" evidence="7">
    <location>
        <position position="286"/>
    </location>
    <ligand>
        <name>Zn(2+)</name>
        <dbReference type="ChEBI" id="CHEBI:29105"/>
        <label>2</label>
    </ligand>
</feature>
<dbReference type="GO" id="GO:0008081">
    <property type="term" value="F:phosphoric diester hydrolase activity"/>
    <property type="evidence" value="ECO:0007669"/>
    <property type="project" value="TreeGrafter"/>
</dbReference>
<feature type="domain" description="Xylose isomerase-like TIM barrel" evidence="8">
    <location>
        <begin position="51"/>
        <end position="303"/>
    </location>
</feature>
<keyword evidence="2 7" id="KW-0479">Metal-binding</keyword>
<comment type="catalytic activity">
    <reaction evidence="7">
        <text>Endonucleolytic cleavage to 5'-phosphooligonucleotide end-products.</text>
        <dbReference type="EC" id="3.1.21.2"/>
    </reaction>
</comment>
<dbReference type="FunFam" id="3.20.20.150:FF:000001">
    <property type="entry name" value="Probable endonuclease 4"/>
    <property type="match status" value="1"/>
</dbReference>
<dbReference type="PROSITE" id="PS00731">
    <property type="entry name" value="AP_NUCLEASE_F2_3"/>
    <property type="match status" value="1"/>
</dbReference>
<dbReference type="CDD" id="cd00019">
    <property type="entry name" value="AP2Ec"/>
    <property type="match status" value="1"/>
</dbReference>
<comment type="cofactor">
    <cofactor evidence="7">
        <name>Zn(2+)</name>
        <dbReference type="ChEBI" id="CHEBI:29105"/>
    </cofactor>
    <text evidence="7">Binds 3 Zn(2+) ions.</text>
</comment>
<sequence length="307" mass="34133">MKWARALAYNGAYERPLPFVMPETERRSFFMLHIGCHLSSSKGFAAMGETARGIKADTFAFFTRNPRGSKAKAFDPKDADLFKKAWAPYGTVPLVAHAPYTLNPCSTKEEVRQFALETIADDLHKLEALPGNYYNMHPGNHLGQGAEIGIELIAACLNRVLYEKQQTTLLLETMAGKGTEVGRSFEEIRAILERIALQDKVGVCLDTCHIWDAGYDIVSDLDGVIREFDRVIGLSRLKAIHLNDSKNPLGAHKDRHEKIGEGMIGQVALSRVVRHPSLAGLPFILETPNELSGYAHEIDMMRQEAAK</sequence>
<gene>
    <name evidence="7 9" type="primary">nfo</name>
    <name evidence="9" type="ordered locus">Acin_1706</name>
</gene>
<protein>
    <recommendedName>
        <fullName evidence="7">Probable endonuclease 4</fullName>
        <ecNumber evidence="7">3.1.21.2</ecNumber>
    </recommendedName>
    <alternativeName>
        <fullName evidence="7">Endodeoxyribonuclease IV</fullName>
    </alternativeName>
    <alternativeName>
        <fullName evidence="7">Endonuclease IV</fullName>
    </alternativeName>
</protein>
<dbReference type="InParanoid" id="G4Q3B4"/>
<evidence type="ECO:0000259" key="8">
    <source>
        <dbReference type="Pfam" id="PF01261"/>
    </source>
</evidence>
<feature type="binding site" evidence="7">
    <location>
        <position position="241"/>
    </location>
    <ligand>
        <name>Zn(2+)</name>
        <dbReference type="ChEBI" id="CHEBI:29105"/>
        <label>2</label>
    </ligand>
</feature>
<evidence type="ECO:0000256" key="3">
    <source>
        <dbReference type="ARBA" id="ARBA00022763"/>
    </source>
</evidence>
<evidence type="ECO:0000256" key="6">
    <source>
        <dbReference type="ARBA" id="ARBA00023204"/>
    </source>
</evidence>
<proteinExistence type="inferred from homology"/>
<keyword evidence="7 9" id="KW-0255">Endonuclease</keyword>
<organism evidence="9 10">
    <name type="scientific">Acidaminococcus intestini (strain RyC-MR95)</name>
    <dbReference type="NCBI Taxonomy" id="568816"/>
    <lineage>
        <taxon>Bacteria</taxon>
        <taxon>Bacillati</taxon>
        <taxon>Bacillota</taxon>
        <taxon>Negativicutes</taxon>
        <taxon>Acidaminococcales</taxon>
        <taxon>Acidaminococcaceae</taxon>
        <taxon>Acidaminococcus</taxon>
    </lineage>
</organism>
<feature type="binding site" evidence="7">
    <location>
        <position position="172"/>
    </location>
    <ligand>
        <name>Zn(2+)</name>
        <dbReference type="ChEBI" id="CHEBI:29105"/>
        <label>1</label>
    </ligand>
</feature>
<keyword evidence="5 7" id="KW-0862">Zinc</keyword>
<dbReference type="Pfam" id="PF01261">
    <property type="entry name" value="AP_endonuc_2"/>
    <property type="match status" value="1"/>
</dbReference>
<dbReference type="PANTHER" id="PTHR21445:SF0">
    <property type="entry name" value="APURINIC-APYRIMIDINIC ENDONUCLEASE"/>
    <property type="match status" value="1"/>
</dbReference>
<feature type="binding site" evidence="7">
    <location>
        <position position="206"/>
    </location>
    <ligand>
        <name>Zn(2+)</name>
        <dbReference type="ChEBI" id="CHEBI:29105"/>
        <label>2</label>
    </ligand>
</feature>
<keyword evidence="3 7" id="KW-0227">DNA damage</keyword>
<dbReference type="GO" id="GO:0008833">
    <property type="term" value="F:deoxyribonuclease IV (phage-T4-induced) activity"/>
    <property type="evidence" value="ECO:0007669"/>
    <property type="project" value="UniProtKB-UniRule"/>
</dbReference>
<evidence type="ECO:0000256" key="4">
    <source>
        <dbReference type="ARBA" id="ARBA00022801"/>
    </source>
</evidence>
<dbReference type="AlphaFoldDB" id="G4Q3B4"/>
<dbReference type="PROSITE" id="PS51432">
    <property type="entry name" value="AP_NUCLEASE_F2_4"/>
    <property type="match status" value="1"/>
</dbReference>
<dbReference type="KEGG" id="ain:Acin_1706"/>
<feature type="binding site" evidence="7">
    <location>
        <position position="254"/>
    </location>
    <ligand>
        <name>Zn(2+)</name>
        <dbReference type="ChEBI" id="CHEBI:29105"/>
        <label>3</label>
    </ligand>
</feature>
<dbReference type="Proteomes" id="UP000007093">
    <property type="component" value="Chromosome"/>
</dbReference>
<feature type="binding site" evidence="7">
    <location>
        <position position="97"/>
    </location>
    <ligand>
        <name>Zn(2+)</name>
        <dbReference type="ChEBI" id="CHEBI:29105"/>
        <label>1</label>
    </ligand>
</feature>